<proteinExistence type="predicted"/>
<keyword evidence="2" id="KW-1185">Reference proteome</keyword>
<evidence type="ECO:0000313" key="1">
    <source>
        <dbReference type="EMBL" id="MBA1156929.1"/>
    </source>
</evidence>
<comment type="caution">
    <text evidence="1">The sequence shown here is derived from an EMBL/GenBank/DDBJ whole genome shotgun (WGS) entry which is preliminary data.</text>
</comment>
<dbReference type="EMBL" id="JACDXJ010000001">
    <property type="protein sequence ID" value="MBA1156929.1"/>
    <property type="molecule type" value="Genomic_DNA"/>
</dbReference>
<dbReference type="AlphaFoldDB" id="A0A838BPE5"/>
<evidence type="ECO:0000313" key="2">
    <source>
        <dbReference type="Proteomes" id="UP000572984"/>
    </source>
</evidence>
<reference evidence="1 2" key="1">
    <citation type="submission" date="2020-07" db="EMBL/GenBank/DDBJ databases">
        <title>Draft genome and description of Microvirga mediterraneensis Marseille-Q2068 sp. nov.</title>
        <authorList>
            <person name="Boxberger M."/>
        </authorList>
    </citation>
    <scope>NUCLEOTIDE SEQUENCE [LARGE SCALE GENOMIC DNA]</scope>
    <source>
        <strain evidence="1 2">Marseille-Q2068</strain>
    </source>
</reference>
<name>A0A838BPE5_9HYPH</name>
<dbReference type="Proteomes" id="UP000572984">
    <property type="component" value="Unassembled WGS sequence"/>
</dbReference>
<organism evidence="1 2">
    <name type="scientific">Microvirga mediterraneensis</name>
    <dbReference type="NCBI Taxonomy" id="2754695"/>
    <lineage>
        <taxon>Bacteria</taxon>
        <taxon>Pseudomonadati</taxon>
        <taxon>Pseudomonadota</taxon>
        <taxon>Alphaproteobacteria</taxon>
        <taxon>Hyphomicrobiales</taxon>
        <taxon>Methylobacteriaceae</taxon>
        <taxon>Microvirga</taxon>
    </lineage>
</organism>
<accession>A0A838BPE5</accession>
<protein>
    <submittedName>
        <fullName evidence="1">Uncharacterized protein</fullName>
    </submittedName>
</protein>
<gene>
    <name evidence="1" type="ORF">H0S73_12405</name>
</gene>
<dbReference type="RefSeq" id="WP_181052450.1">
    <property type="nucleotide sequence ID" value="NZ_JACDXJ010000001.1"/>
</dbReference>
<sequence>MPYTSHDLAKRALGYLQLRQAGQEPAPEDIAGIQEYIEPLVEQLGIGGVAYVGDTNQIDGSFFLPLAKRLALEAAPEFGQPAADIGTTQDLEAVLRALTASKSVGNPVKIAYF</sequence>